<dbReference type="AlphaFoldDB" id="A0A916ZJZ3"/>
<comment type="caution">
    <text evidence="2">The sequence shown here is derived from an EMBL/GenBank/DDBJ whole genome shotgun (WGS) entry which is preliminary data.</text>
</comment>
<keyword evidence="3" id="KW-1185">Reference proteome</keyword>
<proteinExistence type="predicted"/>
<reference evidence="2" key="1">
    <citation type="journal article" date="2014" name="Int. J. Syst. Evol. Microbiol.">
        <title>Complete genome sequence of Corynebacterium casei LMG S-19264T (=DSM 44701T), isolated from a smear-ripened cheese.</title>
        <authorList>
            <consortium name="US DOE Joint Genome Institute (JGI-PGF)"/>
            <person name="Walter F."/>
            <person name="Albersmeier A."/>
            <person name="Kalinowski J."/>
            <person name="Ruckert C."/>
        </authorList>
    </citation>
    <scope>NUCLEOTIDE SEQUENCE</scope>
    <source>
        <strain evidence="2">CGMCC 1.15519</strain>
    </source>
</reference>
<gene>
    <name evidence="2" type="ORF">GCM10011529_04990</name>
</gene>
<protein>
    <submittedName>
        <fullName evidence="2">AbrB family transcriptional regulator</fullName>
    </submittedName>
</protein>
<reference evidence="2" key="2">
    <citation type="submission" date="2020-09" db="EMBL/GenBank/DDBJ databases">
        <authorList>
            <person name="Sun Q."/>
            <person name="Zhou Y."/>
        </authorList>
    </citation>
    <scope>NUCLEOTIDE SEQUENCE</scope>
    <source>
        <strain evidence="2">CGMCC 1.15519</strain>
    </source>
</reference>
<dbReference type="RefSeq" id="WP_188761317.1">
    <property type="nucleotide sequence ID" value="NZ_BMJM01000001.1"/>
</dbReference>
<sequence length="76" mass="8730">MQVAKWGNSLAIRIPAVVVELLELKEGDEINIIAAGMETVAIEREPTPQEWLARLDKFRGRLPKDWKFDREEANAR</sequence>
<name>A0A916ZJZ3_9SPHN</name>
<dbReference type="GO" id="GO:0003677">
    <property type="term" value="F:DNA binding"/>
    <property type="evidence" value="ECO:0007669"/>
    <property type="project" value="InterPro"/>
</dbReference>
<dbReference type="SUPFAM" id="SSF89447">
    <property type="entry name" value="AbrB/MazE/MraZ-like"/>
    <property type="match status" value="1"/>
</dbReference>
<dbReference type="Proteomes" id="UP000635071">
    <property type="component" value="Unassembled WGS sequence"/>
</dbReference>
<dbReference type="EMBL" id="BMJM01000001">
    <property type="protein sequence ID" value="GGE01639.1"/>
    <property type="molecule type" value="Genomic_DNA"/>
</dbReference>
<organism evidence="2 3">
    <name type="scientific">Sandarakinorhabdus glacialis</name>
    <dbReference type="NCBI Taxonomy" id="1614636"/>
    <lineage>
        <taxon>Bacteria</taxon>
        <taxon>Pseudomonadati</taxon>
        <taxon>Pseudomonadota</taxon>
        <taxon>Alphaproteobacteria</taxon>
        <taxon>Sphingomonadales</taxon>
        <taxon>Sphingosinicellaceae</taxon>
        <taxon>Sandarakinorhabdus</taxon>
    </lineage>
</organism>
<dbReference type="Pfam" id="PF04014">
    <property type="entry name" value="MazE_antitoxin"/>
    <property type="match status" value="1"/>
</dbReference>
<evidence type="ECO:0000259" key="1">
    <source>
        <dbReference type="SMART" id="SM00966"/>
    </source>
</evidence>
<feature type="domain" description="SpoVT-AbrB" evidence="1">
    <location>
        <begin position="4"/>
        <end position="50"/>
    </location>
</feature>
<evidence type="ECO:0000313" key="3">
    <source>
        <dbReference type="Proteomes" id="UP000635071"/>
    </source>
</evidence>
<dbReference type="Gene3D" id="2.10.260.10">
    <property type="match status" value="1"/>
</dbReference>
<dbReference type="InterPro" id="IPR007159">
    <property type="entry name" value="SpoVT-AbrB_dom"/>
</dbReference>
<evidence type="ECO:0000313" key="2">
    <source>
        <dbReference type="EMBL" id="GGE01639.1"/>
    </source>
</evidence>
<dbReference type="InterPro" id="IPR037914">
    <property type="entry name" value="SpoVT-AbrB_sf"/>
</dbReference>
<dbReference type="SMART" id="SM00966">
    <property type="entry name" value="SpoVT_AbrB"/>
    <property type="match status" value="1"/>
</dbReference>
<accession>A0A916ZJZ3</accession>